<protein>
    <submittedName>
        <fullName evidence="1">Uncharacterized protein</fullName>
    </submittedName>
</protein>
<keyword evidence="2" id="KW-1185">Reference proteome</keyword>
<dbReference type="AlphaFoldDB" id="A0A6A4GHM0"/>
<gene>
    <name evidence="1" type="ORF">BT96DRAFT_1007506</name>
</gene>
<sequence>MAKRARHEGSDYPLELGRRVLRSKKEFSPYQLGPELVLQHIDTRQLFNDAYSNQQVALADAKGDPADTYKLNLHSSSFPSVLTPLSFQPLSSLVAPIFRAFSTKQLPPDCYLGLSAKEKAKLKARDAYWRKRNDERQKEMNTEEASSKGYMRHHVQGAVIIIVSDSSFSIRKNAWASSSHQGQAPSVLSSPDVFRLSGLKLIQRDGSITQIIRTSGGHRVMGLYASPQSPEWQRLMAKFDSLMEWLYCHLKLPQKLLDHQRGRYATIGVGYGFGGGRIRPGNYVNSVHNSELLQQALATAVVKRIARYVDCTAILTLLLEGLLALFPKLHSLYTSLDRQIVDVNNPNIHTKYHLDHWNYIGGMCAAFNGGSFDSKRSGHFIAWSLGLVIKFPPGTAIFVPSAAVPHSNMPLAKDE</sequence>
<name>A0A6A4GHM0_9AGAR</name>
<dbReference type="Gene3D" id="3.60.130.30">
    <property type="match status" value="1"/>
</dbReference>
<evidence type="ECO:0000313" key="1">
    <source>
        <dbReference type="EMBL" id="KAE9384970.1"/>
    </source>
</evidence>
<organism evidence="1 2">
    <name type="scientific">Gymnopus androsaceus JB14</name>
    <dbReference type="NCBI Taxonomy" id="1447944"/>
    <lineage>
        <taxon>Eukaryota</taxon>
        <taxon>Fungi</taxon>
        <taxon>Dikarya</taxon>
        <taxon>Basidiomycota</taxon>
        <taxon>Agaricomycotina</taxon>
        <taxon>Agaricomycetes</taxon>
        <taxon>Agaricomycetidae</taxon>
        <taxon>Agaricales</taxon>
        <taxon>Marasmiineae</taxon>
        <taxon>Omphalotaceae</taxon>
        <taxon>Gymnopus</taxon>
    </lineage>
</organism>
<evidence type="ECO:0000313" key="2">
    <source>
        <dbReference type="Proteomes" id="UP000799118"/>
    </source>
</evidence>
<dbReference type="Proteomes" id="UP000799118">
    <property type="component" value="Unassembled WGS sequence"/>
</dbReference>
<proteinExistence type="predicted"/>
<reference evidence="1" key="1">
    <citation type="journal article" date="2019" name="Environ. Microbiol.">
        <title>Fungal ecological strategies reflected in gene transcription - a case study of two litter decomposers.</title>
        <authorList>
            <person name="Barbi F."/>
            <person name="Kohler A."/>
            <person name="Barry K."/>
            <person name="Baskaran P."/>
            <person name="Daum C."/>
            <person name="Fauchery L."/>
            <person name="Ihrmark K."/>
            <person name="Kuo A."/>
            <person name="LaButti K."/>
            <person name="Lipzen A."/>
            <person name="Morin E."/>
            <person name="Grigoriev I.V."/>
            <person name="Henrissat B."/>
            <person name="Lindahl B."/>
            <person name="Martin F."/>
        </authorList>
    </citation>
    <scope>NUCLEOTIDE SEQUENCE</scope>
    <source>
        <strain evidence="1">JB14</strain>
    </source>
</reference>
<dbReference type="EMBL" id="ML770049">
    <property type="protein sequence ID" value="KAE9384970.1"/>
    <property type="molecule type" value="Genomic_DNA"/>
</dbReference>
<dbReference type="OrthoDB" id="3202607at2759"/>
<accession>A0A6A4GHM0</accession>